<keyword evidence="3" id="KW-1185">Reference proteome</keyword>
<organism evidence="2 3">
    <name type="scientific">Simiduia aestuariiviva</name>
    <dbReference type="NCBI Taxonomy" id="1510459"/>
    <lineage>
        <taxon>Bacteria</taxon>
        <taxon>Pseudomonadati</taxon>
        <taxon>Pseudomonadota</taxon>
        <taxon>Gammaproteobacteria</taxon>
        <taxon>Cellvibrionales</taxon>
        <taxon>Cellvibrionaceae</taxon>
        <taxon>Simiduia</taxon>
    </lineage>
</organism>
<dbReference type="AlphaFoldDB" id="A0A839UPL8"/>
<evidence type="ECO:0000259" key="1">
    <source>
        <dbReference type="Pfam" id="PF14355"/>
    </source>
</evidence>
<proteinExistence type="predicted"/>
<dbReference type="Pfam" id="PF14355">
    <property type="entry name" value="Abi_C"/>
    <property type="match status" value="1"/>
</dbReference>
<name>A0A839UPL8_9GAMM</name>
<gene>
    <name evidence="2" type="ORF">FHS30_000664</name>
</gene>
<dbReference type="Proteomes" id="UP000559987">
    <property type="component" value="Unassembled WGS sequence"/>
</dbReference>
<reference evidence="2 3" key="1">
    <citation type="submission" date="2020-08" db="EMBL/GenBank/DDBJ databases">
        <title>Genomic Encyclopedia of Type Strains, Phase III (KMG-III): the genomes of soil and plant-associated and newly described type strains.</title>
        <authorList>
            <person name="Whitman W."/>
        </authorList>
    </citation>
    <scope>NUCLEOTIDE SEQUENCE [LARGE SCALE GENOMIC DNA]</scope>
    <source>
        <strain evidence="2 3">CECT 8571</strain>
    </source>
</reference>
<dbReference type="EMBL" id="JACHXZ010000001">
    <property type="protein sequence ID" value="MBB3167488.1"/>
    <property type="molecule type" value="Genomic_DNA"/>
</dbReference>
<accession>A0A839UPL8</accession>
<dbReference type="RefSeq" id="WP_183908253.1">
    <property type="nucleotide sequence ID" value="NZ_JACHXZ010000001.1"/>
</dbReference>
<dbReference type="InterPro" id="IPR026001">
    <property type="entry name" value="Abi-like_C"/>
</dbReference>
<protein>
    <recommendedName>
        <fullName evidence="1">Abortive infection protein-like C-terminal domain-containing protein</fullName>
    </recommendedName>
</protein>
<comment type="caution">
    <text evidence="2">The sequence shown here is derived from an EMBL/GenBank/DDBJ whole genome shotgun (WGS) entry which is preliminary data.</text>
</comment>
<evidence type="ECO:0000313" key="2">
    <source>
        <dbReference type="EMBL" id="MBB3167488.1"/>
    </source>
</evidence>
<feature type="domain" description="Abortive infection protein-like C-terminal" evidence="1">
    <location>
        <begin position="75"/>
        <end position="147"/>
    </location>
</feature>
<sequence>MIDPEFRLRSVTSAIVGMGDAVHLIEQKERVEQAIVSGDAPLALDTSKSLLESVFKTILIDRVVDPNIDQDMNPLFRSVKDSLVLNRNADADAIFKRIGSSLVHQVSELRNRYGAASHGDDGFYENPIEIPEVEMVAKMVDALSGLLIFKHKADKDPAIAARIFYNDYPEFNDFVDGQWDGYELPLGENQTLNMPASKILFSTDEQAYREMLLQYLSTEEEEQEDDNL</sequence>
<evidence type="ECO:0000313" key="3">
    <source>
        <dbReference type="Proteomes" id="UP000559987"/>
    </source>
</evidence>